<name>A0A6P1DA69_9NOCA</name>
<evidence type="ECO:0000313" key="3">
    <source>
        <dbReference type="Proteomes" id="UP000468928"/>
    </source>
</evidence>
<dbReference type="EMBL" id="JAAGUZ010000034">
    <property type="protein sequence ID" value="NEW45613.1"/>
    <property type="molecule type" value="Genomic_DNA"/>
</dbReference>
<gene>
    <name evidence="1" type="ORF">GV789_14295</name>
    <name evidence="2" type="ORF">GV794_10965</name>
</gene>
<accession>A0A6P1DA69</accession>
<dbReference type="RefSeq" id="WP_163821853.1">
    <property type="nucleotide sequence ID" value="NZ_JAAGUY010000001.1"/>
</dbReference>
<proteinExistence type="predicted"/>
<evidence type="ECO:0000313" key="1">
    <source>
        <dbReference type="EMBL" id="NEW45613.1"/>
    </source>
</evidence>
<dbReference type="Proteomes" id="UP000468928">
    <property type="component" value="Unassembled WGS sequence"/>
</dbReference>
<sequence>MRRGVFARYIEAAELLSRFGFEVIGLHPMYAWILDRNRAAIAACAVVGAVREGVARKARFVDGHHSDLMLYGVLAEEFAAAADRARRRRPLLKRNTTVS</sequence>
<organism evidence="1 3">
    <name type="scientific">Nocardia cyriacigeorgica</name>
    <dbReference type="NCBI Taxonomy" id="135487"/>
    <lineage>
        <taxon>Bacteria</taxon>
        <taxon>Bacillati</taxon>
        <taxon>Actinomycetota</taxon>
        <taxon>Actinomycetes</taxon>
        <taxon>Mycobacteriales</taxon>
        <taxon>Nocardiaceae</taxon>
        <taxon>Nocardia</taxon>
    </lineage>
</organism>
<dbReference type="InterPro" id="IPR016181">
    <property type="entry name" value="Acyl_CoA_acyltransferase"/>
</dbReference>
<keyword evidence="4" id="KW-1185">Reference proteome</keyword>
<dbReference type="Gene3D" id="3.40.630.30">
    <property type="match status" value="1"/>
</dbReference>
<keyword evidence="1" id="KW-0808">Transferase</keyword>
<dbReference type="EMBL" id="JAAGUX010000014">
    <property type="protein sequence ID" value="NEW56167.1"/>
    <property type="molecule type" value="Genomic_DNA"/>
</dbReference>
<evidence type="ECO:0000313" key="4">
    <source>
        <dbReference type="Proteomes" id="UP000470876"/>
    </source>
</evidence>
<comment type="caution">
    <text evidence="1">The sequence shown here is derived from an EMBL/GenBank/DDBJ whole genome shotgun (WGS) entry which is preliminary data.</text>
</comment>
<dbReference type="GO" id="GO:0016740">
    <property type="term" value="F:transferase activity"/>
    <property type="evidence" value="ECO:0007669"/>
    <property type="project" value="UniProtKB-KW"/>
</dbReference>
<dbReference type="SUPFAM" id="SSF55729">
    <property type="entry name" value="Acyl-CoA N-acyltransferases (Nat)"/>
    <property type="match status" value="1"/>
</dbReference>
<protein>
    <submittedName>
        <fullName evidence="1">GNAT family N-acetyltransferase</fullName>
    </submittedName>
</protein>
<dbReference type="Proteomes" id="UP000470876">
    <property type="component" value="Unassembled WGS sequence"/>
</dbReference>
<dbReference type="AlphaFoldDB" id="A0A6P1DA69"/>
<reference evidence="3 4" key="1">
    <citation type="submission" date="2020-01" db="EMBL/GenBank/DDBJ databases">
        <title>Genetics and antimicrobial susceptibilities of Nocardia species isolated from the soil; a comparison with species isolated from humans.</title>
        <authorList>
            <person name="Carrasco G."/>
            <person name="Monzon S."/>
            <person name="Sansegundo M."/>
            <person name="Garcia E."/>
            <person name="Garrido N."/>
            <person name="Medina M.J."/>
            <person name="Villalon P."/>
            <person name="Ramirez-Arocha A.C."/>
            <person name="Jimenez P."/>
            <person name="Cuesta I."/>
            <person name="Valdezate S."/>
        </authorList>
    </citation>
    <scope>NUCLEOTIDE SEQUENCE [LARGE SCALE GENOMIC DNA]</scope>
    <source>
        <strain evidence="1 3">CNM20110639</strain>
        <strain evidence="2 4">CNM20110649</strain>
    </source>
</reference>
<evidence type="ECO:0000313" key="2">
    <source>
        <dbReference type="EMBL" id="NEW56167.1"/>
    </source>
</evidence>